<feature type="domain" description="FMN-binding" evidence="2">
    <location>
        <begin position="43"/>
        <end position="117"/>
    </location>
</feature>
<sequence>MNEKKTSVTASVIYAIIGFALVAFFTISAKKAPPLTVQTAEQGFKGLITIETTFSNGKITAAKLVSSEDSDFTKPAIETVLAQAVKTGKADKLDTVSGATFSSKATIAALQAAEKKAVEQGAIKAR</sequence>
<feature type="transmembrane region" description="Helical" evidence="1">
    <location>
        <begin position="12"/>
        <end position="29"/>
    </location>
</feature>
<dbReference type="RefSeq" id="WP_021687461.1">
    <property type="nucleotide sequence ID" value="NZ_KI260567.1"/>
</dbReference>
<dbReference type="EMBL" id="AWVH01000031">
    <property type="protein sequence ID" value="ERJ93030.1"/>
    <property type="molecule type" value="Genomic_DNA"/>
</dbReference>
<accession>A0ABN0NYI6</accession>
<organism evidence="3 4">
    <name type="scientific">Treponema lecithinolyticum ATCC 700332</name>
    <dbReference type="NCBI Taxonomy" id="1321815"/>
    <lineage>
        <taxon>Bacteria</taxon>
        <taxon>Pseudomonadati</taxon>
        <taxon>Spirochaetota</taxon>
        <taxon>Spirochaetia</taxon>
        <taxon>Spirochaetales</taxon>
        <taxon>Treponemataceae</taxon>
        <taxon>Treponema</taxon>
    </lineage>
</organism>
<keyword evidence="1" id="KW-0812">Transmembrane</keyword>
<evidence type="ECO:0000259" key="2">
    <source>
        <dbReference type="SMART" id="SM00900"/>
    </source>
</evidence>
<dbReference type="InterPro" id="IPR007329">
    <property type="entry name" value="FMN-bd"/>
</dbReference>
<dbReference type="Pfam" id="PF04205">
    <property type="entry name" value="FMN_bind"/>
    <property type="match status" value="1"/>
</dbReference>
<reference evidence="3 4" key="1">
    <citation type="submission" date="2013-08" db="EMBL/GenBank/DDBJ databases">
        <authorList>
            <person name="Weinstock G."/>
            <person name="Sodergren E."/>
            <person name="Wylie T."/>
            <person name="Fulton L."/>
            <person name="Fulton R."/>
            <person name="Fronick C."/>
            <person name="O'Laughlin M."/>
            <person name="Godfrey J."/>
            <person name="Miner T."/>
            <person name="Herter B."/>
            <person name="Appelbaum E."/>
            <person name="Cordes M."/>
            <person name="Lek S."/>
            <person name="Wollam A."/>
            <person name="Pepin K.H."/>
            <person name="Palsikar V.B."/>
            <person name="Mitreva M."/>
            <person name="Wilson R.K."/>
        </authorList>
    </citation>
    <scope>NUCLEOTIDE SEQUENCE [LARGE SCALE GENOMIC DNA]</scope>
    <source>
        <strain evidence="3 4">ATCC 700332</strain>
    </source>
</reference>
<dbReference type="SMART" id="SM00900">
    <property type="entry name" value="FMN_bind"/>
    <property type="match status" value="1"/>
</dbReference>
<dbReference type="Gene3D" id="3.90.1010.20">
    <property type="match status" value="1"/>
</dbReference>
<protein>
    <submittedName>
        <fullName evidence="3">FMN-binding domain protein</fullName>
    </submittedName>
</protein>
<evidence type="ECO:0000313" key="3">
    <source>
        <dbReference type="EMBL" id="ERJ93030.1"/>
    </source>
</evidence>
<proteinExistence type="predicted"/>
<keyword evidence="1" id="KW-0472">Membrane</keyword>
<keyword evidence="4" id="KW-1185">Reference proteome</keyword>
<name>A0ABN0NYI6_TRELE</name>
<keyword evidence="1" id="KW-1133">Transmembrane helix</keyword>
<dbReference type="Proteomes" id="UP000016649">
    <property type="component" value="Unassembled WGS sequence"/>
</dbReference>
<evidence type="ECO:0000313" key="4">
    <source>
        <dbReference type="Proteomes" id="UP000016649"/>
    </source>
</evidence>
<comment type="caution">
    <text evidence="3">The sequence shown here is derived from an EMBL/GenBank/DDBJ whole genome shotgun (WGS) entry which is preliminary data.</text>
</comment>
<evidence type="ECO:0000256" key="1">
    <source>
        <dbReference type="SAM" id="Phobius"/>
    </source>
</evidence>
<gene>
    <name evidence="3" type="ORF">HMPREF9193_01252</name>
</gene>